<comment type="caution">
    <text evidence="3">The sequence shown here is derived from an EMBL/GenBank/DDBJ whole genome shotgun (WGS) entry which is preliminary data.</text>
</comment>
<gene>
    <name evidence="3" type="ORF">GCM10011511_48660</name>
</gene>
<name>A0A8J2XVV2_9BACT</name>
<dbReference type="RefSeq" id="WP_229689079.1">
    <property type="nucleotide sequence ID" value="NZ_BMJC01000005.1"/>
</dbReference>
<dbReference type="SUPFAM" id="SSF56524">
    <property type="entry name" value="Oxidoreductase molybdopterin-binding domain"/>
    <property type="match status" value="1"/>
</dbReference>
<dbReference type="EMBL" id="BMJC01000005">
    <property type="protein sequence ID" value="GGB19260.1"/>
    <property type="molecule type" value="Genomic_DNA"/>
</dbReference>
<proteinExistence type="predicted"/>
<protein>
    <recommendedName>
        <fullName evidence="2">Oxidoreductase molybdopterin-binding domain-containing protein</fullName>
    </recommendedName>
</protein>
<reference evidence="3" key="2">
    <citation type="submission" date="2020-09" db="EMBL/GenBank/DDBJ databases">
        <authorList>
            <person name="Sun Q."/>
            <person name="Zhou Y."/>
        </authorList>
    </citation>
    <scope>NUCLEOTIDE SEQUENCE</scope>
    <source>
        <strain evidence="3">CGMCC 1.15448</strain>
    </source>
</reference>
<dbReference type="InterPro" id="IPR000572">
    <property type="entry name" value="OxRdtase_Mopterin-bd_dom"/>
</dbReference>
<organism evidence="3 4">
    <name type="scientific">Puia dinghuensis</name>
    <dbReference type="NCBI Taxonomy" id="1792502"/>
    <lineage>
        <taxon>Bacteria</taxon>
        <taxon>Pseudomonadati</taxon>
        <taxon>Bacteroidota</taxon>
        <taxon>Chitinophagia</taxon>
        <taxon>Chitinophagales</taxon>
        <taxon>Chitinophagaceae</taxon>
        <taxon>Puia</taxon>
    </lineage>
</organism>
<accession>A0A8J2XVV2</accession>
<dbReference type="Proteomes" id="UP000607559">
    <property type="component" value="Unassembled WGS sequence"/>
</dbReference>
<sequence>MNNKAHTPPSGSNPAPISPRPTFRDRLRKAMGHSDDLSIQKQINRRTFISFSAFFLLGAAAWKSWFWIKDAAQSDGVQAPLRKGLNINEKILKPTLSPNHLAKTYPTSQAARNVRPNGNIGTHAQGFDPSTWQLEVATLDRGVLTIGIDELKQLPKTEFAFEFKCIEGWSQVSWWGGVKFSDFIHHYGLEREAALTYVGLSTPDDKYYVGIDTPSALHPQTLLCYEMTGQPLPPEHGAPLRLIIPVKYGVKNLKRIGKIFFSNDRPRDYWFERGYDYYCGL</sequence>
<feature type="region of interest" description="Disordered" evidence="1">
    <location>
        <begin position="1"/>
        <end position="22"/>
    </location>
</feature>
<dbReference type="InterPro" id="IPR036374">
    <property type="entry name" value="OxRdtase_Mopterin-bd_sf"/>
</dbReference>
<dbReference type="Pfam" id="PF00174">
    <property type="entry name" value="Oxidored_molyb"/>
    <property type="match status" value="1"/>
</dbReference>
<evidence type="ECO:0000313" key="3">
    <source>
        <dbReference type="EMBL" id="GGB19260.1"/>
    </source>
</evidence>
<reference evidence="3" key="1">
    <citation type="journal article" date="2014" name="Int. J. Syst. Evol. Microbiol.">
        <title>Complete genome sequence of Corynebacterium casei LMG S-19264T (=DSM 44701T), isolated from a smear-ripened cheese.</title>
        <authorList>
            <consortium name="US DOE Joint Genome Institute (JGI-PGF)"/>
            <person name="Walter F."/>
            <person name="Albersmeier A."/>
            <person name="Kalinowski J."/>
            <person name="Ruckert C."/>
        </authorList>
    </citation>
    <scope>NUCLEOTIDE SEQUENCE</scope>
    <source>
        <strain evidence="3">CGMCC 1.15448</strain>
    </source>
</reference>
<feature type="domain" description="Oxidoreductase molybdopterin-binding" evidence="2">
    <location>
        <begin position="127"/>
        <end position="270"/>
    </location>
</feature>
<keyword evidence="4" id="KW-1185">Reference proteome</keyword>
<evidence type="ECO:0000259" key="2">
    <source>
        <dbReference type="Pfam" id="PF00174"/>
    </source>
</evidence>
<dbReference type="Gene3D" id="3.90.420.10">
    <property type="entry name" value="Oxidoreductase, molybdopterin-binding domain"/>
    <property type="match status" value="1"/>
</dbReference>
<dbReference type="AlphaFoldDB" id="A0A8J2XVV2"/>
<dbReference type="PANTHER" id="PTHR43032">
    <property type="entry name" value="PROTEIN-METHIONINE-SULFOXIDE REDUCTASE"/>
    <property type="match status" value="1"/>
</dbReference>
<evidence type="ECO:0000256" key="1">
    <source>
        <dbReference type="SAM" id="MobiDB-lite"/>
    </source>
</evidence>
<evidence type="ECO:0000313" key="4">
    <source>
        <dbReference type="Proteomes" id="UP000607559"/>
    </source>
</evidence>
<feature type="compositionally biased region" description="Polar residues" evidence="1">
    <location>
        <begin position="1"/>
        <end position="15"/>
    </location>
</feature>